<accession>A0ABS0AEK2</accession>
<sequence>MKPFLLAASLALPLTLLPIAAGASGFAGIDVVSSEIEPDDGGSADPTALQFKFGTWINRNETLGGELRLGLGIDEDDLGRGTDVEIDRYYGAYFRGQFPNTLPVRPYGLIGLTRMETTENFPGGGSTGENYSGLSIGLGADVSLTDVVFVSVEYMRAVDSGGDEVTNLSLGLNGRF</sequence>
<evidence type="ECO:0000256" key="1">
    <source>
        <dbReference type="ARBA" id="ARBA00022729"/>
    </source>
</evidence>
<organism evidence="4 5">
    <name type="scientific">Alloalcanivorax venustensis ISO4</name>
    <dbReference type="NCBI Taxonomy" id="1177184"/>
    <lineage>
        <taxon>Bacteria</taxon>
        <taxon>Pseudomonadati</taxon>
        <taxon>Pseudomonadota</taxon>
        <taxon>Gammaproteobacteria</taxon>
        <taxon>Oceanospirillales</taxon>
        <taxon>Alcanivoracaceae</taxon>
        <taxon>Alloalcanivorax</taxon>
    </lineage>
</organism>
<gene>
    <name evidence="4" type="ORF">ISO4_01180</name>
</gene>
<dbReference type="InterPro" id="IPR011250">
    <property type="entry name" value="OMP/PagP_B-barrel"/>
</dbReference>
<evidence type="ECO:0000256" key="2">
    <source>
        <dbReference type="SAM" id="SignalP"/>
    </source>
</evidence>
<dbReference type="SUPFAM" id="SSF56925">
    <property type="entry name" value="OMPA-like"/>
    <property type="match status" value="1"/>
</dbReference>
<feature type="chain" id="PRO_5045368445" description="Outer membrane protein beta-barrel domain-containing protein" evidence="2">
    <location>
        <begin position="24"/>
        <end position="176"/>
    </location>
</feature>
<dbReference type="GeneID" id="99765758"/>
<feature type="signal peptide" evidence="2">
    <location>
        <begin position="1"/>
        <end position="23"/>
    </location>
</feature>
<feature type="domain" description="Outer membrane protein beta-barrel" evidence="3">
    <location>
        <begin position="11"/>
        <end position="176"/>
    </location>
</feature>
<proteinExistence type="predicted"/>
<evidence type="ECO:0000259" key="3">
    <source>
        <dbReference type="Pfam" id="PF13505"/>
    </source>
</evidence>
<reference evidence="4 5" key="1">
    <citation type="submission" date="2012-09" db="EMBL/GenBank/DDBJ databases">
        <title>Genome Sequence of alkane-degrading Bacterium Alcanivorax venustensis ISO4.</title>
        <authorList>
            <person name="Lai Q."/>
            <person name="Shao Z."/>
        </authorList>
    </citation>
    <scope>NUCLEOTIDE SEQUENCE [LARGE SCALE GENOMIC DNA]</scope>
    <source>
        <strain evidence="4 5">ISO4</strain>
    </source>
</reference>
<comment type="caution">
    <text evidence="4">The sequence shown here is derived from an EMBL/GenBank/DDBJ whole genome shotgun (WGS) entry which is preliminary data.</text>
</comment>
<keyword evidence="5" id="KW-1185">Reference proteome</keyword>
<dbReference type="InterPro" id="IPR027385">
    <property type="entry name" value="Beta-barrel_OMP"/>
</dbReference>
<name>A0ABS0AEK2_9GAMM</name>
<dbReference type="RefSeq" id="WP_194855502.1">
    <property type="nucleotide sequence ID" value="NZ_ARXR01000007.1"/>
</dbReference>
<dbReference type="EMBL" id="ARXR01000007">
    <property type="protein sequence ID" value="MBF5052578.1"/>
    <property type="molecule type" value="Genomic_DNA"/>
</dbReference>
<protein>
    <recommendedName>
        <fullName evidence="3">Outer membrane protein beta-barrel domain-containing protein</fullName>
    </recommendedName>
</protein>
<evidence type="ECO:0000313" key="4">
    <source>
        <dbReference type="EMBL" id="MBF5052578.1"/>
    </source>
</evidence>
<dbReference type="Gene3D" id="2.40.160.20">
    <property type="match status" value="1"/>
</dbReference>
<dbReference type="Proteomes" id="UP000644441">
    <property type="component" value="Unassembled WGS sequence"/>
</dbReference>
<keyword evidence="1 2" id="KW-0732">Signal</keyword>
<evidence type="ECO:0000313" key="5">
    <source>
        <dbReference type="Proteomes" id="UP000644441"/>
    </source>
</evidence>
<dbReference type="Pfam" id="PF13505">
    <property type="entry name" value="OMP_b-brl"/>
    <property type="match status" value="1"/>
</dbReference>